<reference evidence="2" key="1">
    <citation type="submission" date="2016-09" db="EMBL/GenBank/DDBJ databases">
        <authorList>
            <person name="Hebert L."/>
            <person name="Moumen B."/>
        </authorList>
    </citation>
    <scope>NUCLEOTIDE SEQUENCE [LARGE SCALE GENOMIC DNA]</scope>
    <source>
        <strain evidence="2">OVI</strain>
    </source>
</reference>
<gene>
    <name evidence="2" type="ORF">TEOVI_000304900</name>
</gene>
<dbReference type="GeneID" id="92376989"/>
<keyword evidence="3" id="KW-1185">Reference proteome</keyword>
<organism evidence="2 3">
    <name type="scientific">Trypanosoma equiperdum</name>
    <dbReference type="NCBI Taxonomy" id="5694"/>
    <lineage>
        <taxon>Eukaryota</taxon>
        <taxon>Discoba</taxon>
        <taxon>Euglenozoa</taxon>
        <taxon>Kinetoplastea</taxon>
        <taxon>Metakinetoplastina</taxon>
        <taxon>Trypanosomatida</taxon>
        <taxon>Trypanosomatidae</taxon>
        <taxon>Trypanosoma</taxon>
    </lineage>
</organism>
<dbReference type="EMBL" id="CZPT02001629">
    <property type="protein sequence ID" value="SCU71468.1"/>
    <property type="molecule type" value="Genomic_DNA"/>
</dbReference>
<feature type="region of interest" description="Disordered" evidence="1">
    <location>
        <begin position="38"/>
        <end position="74"/>
    </location>
</feature>
<dbReference type="Proteomes" id="UP000195570">
    <property type="component" value="Unassembled WGS sequence"/>
</dbReference>
<evidence type="ECO:0000313" key="3">
    <source>
        <dbReference type="Proteomes" id="UP000195570"/>
    </source>
</evidence>
<dbReference type="AlphaFoldDB" id="A0A1G4IGH0"/>
<proteinExistence type="predicted"/>
<evidence type="ECO:0000256" key="1">
    <source>
        <dbReference type="SAM" id="MobiDB-lite"/>
    </source>
</evidence>
<name>A0A1G4IGH0_TRYEQ</name>
<feature type="region of interest" description="Disordered" evidence="1">
    <location>
        <begin position="202"/>
        <end position="273"/>
    </location>
</feature>
<dbReference type="RefSeq" id="XP_067082135.1">
    <property type="nucleotide sequence ID" value="XM_067226034.1"/>
</dbReference>
<evidence type="ECO:0000313" key="2">
    <source>
        <dbReference type="EMBL" id="SCU71468.1"/>
    </source>
</evidence>
<dbReference type="SMR" id="A0A1G4IGH0"/>
<protein>
    <submittedName>
        <fullName evidence="2">Uncharacterized protein</fullName>
    </submittedName>
</protein>
<accession>A0A1G4IGH0</accession>
<dbReference type="VEuPathDB" id="TriTrypDB:TEOVI_000304900"/>
<feature type="compositionally biased region" description="Pro residues" evidence="1">
    <location>
        <begin position="218"/>
        <end position="229"/>
    </location>
</feature>
<feature type="compositionally biased region" description="Polar residues" evidence="1">
    <location>
        <begin position="237"/>
        <end position="250"/>
    </location>
</feature>
<comment type="caution">
    <text evidence="2">The sequence shown here is derived from an EMBL/GenBank/DDBJ whole genome shotgun (WGS) entry which is preliminary data.</text>
</comment>
<sequence length="391" mass="41862">MSAQVPNRGDSQDSMDNVTLTSERLLWTARTVTGLKQPATTAVSDGSGCETSGSGAAGGTGGLTEPTDSPATSECTLTWNSLMTAVFQQQVNEMRSQRAATKRTRSDDRVSQDRIFCLGEEEGRNSIPLDAQRTGKCHRLDLTPSTVRAHAPQSAGGESMLSPEGVQRRLSLHLLGRLSSSLPTLTEQSPVAAVAQGRNSTSSIASVPGTAASASAQPRPPTIGTPTPTPLRRYGDPSSQMSLLQDTDPPTESRPLLSQPGRSIPSPSTPLWATQDEAGDEGVLLDELDGNIIATDDNNSNTLNVGNDDDDIIVRVPLRRRPLSLQVSSLPFMSFPDTAAALQVREGGDRQLEGQGRSEAGRRMSVEEWAQQMNEFFTRVDERTLHTISID</sequence>